<keyword evidence="1" id="KW-1133">Transmembrane helix</keyword>
<keyword evidence="3" id="KW-1185">Reference proteome</keyword>
<protein>
    <submittedName>
        <fullName evidence="2">Uncharacterized protein</fullName>
    </submittedName>
</protein>
<comment type="caution">
    <text evidence="2">The sequence shown here is derived from an EMBL/GenBank/DDBJ whole genome shotgun (WGS) entry which is preliminary data.</text>
</comment>
<evidence type="ECO:0000256" key="1">
    <source>
        <dbReference type="SAM" id="Phobius"/>
    </source>
</evidence>
<dbReference type="RefSeq" id="WP_058919679.1">
    <property type="nucleotide sequence ID" value="NZ_JBHSQC010000024.1"/>
</dbReference>
<evidence type="ECO:0000313" key="2">
    <source>
        <dbReference type="EMBL" id="MFD1798486.1"/>
    </source>
</evidence>
<name>A0ABW4NJP4_9LACT</name>
<organism evidence="2 3">
    <name type="scientific">Carnobacterium antarcticum</name>
    <dbReference type="NCBI Taxonomy" id="2126436"/>
    <lineage>
        <taxon>Bacteria</taxon>
        <taxon>Bacillati</taxon>
        <taxon>Bacillota</taxon>
        <taxon>Bacilli</taxon>
        <taxon>Lactobacillales</taxon>
        <taxon>Carnobacteriaceae</taxon>
        <taxon>Carnobacterium</taxon>
    </lineage>
</organism>
<keyword evidence="1" id="KW-0812">Transmembrane</keyword>
<proteinExistence type="predicted"/>
<dbReference type="EMBL" id="JBHUFF010000005">
    <property type="protein sequence ID" value="MFD1798486.1"/>
    <property type="molecule type" value="Genomic_DNA"/>
</dbReference>
<gene>
    <name evidence="2" type="ORF">ACFSBK_01245</name>
</gene>
<reference evidence="3" key="1">
    <citation type="journal article" date="2019" name="Int. J. Syst. Evol. Microbiol.">
        <title>The Global Catalogue of Microorganisms (GCM) 10K type strain sequencing project: providing services to taxonomists for standard genome sequencing and annotation.</title>
        <authorList>
            <consortium name="The Broad Institute Genomics Platform"/>
            <consortium name="The Broad Institute Genome Sequencing Center for Infectious Disease"/>
            <person name="Wu L."/>
            <person name="Ma J."/>
        </authorList>
    </citation>
    <scope>NUCLEOTIDE SEQUENCE [LARGE SCALE GENOMIC DNA]</scope>
    <source>
        <strain evidence="3">KCTC 42143</strain>
    </source>
</reference>
<feature type="transmembrane region" description="Helical" evidence="1">
    <location>
        <begin position="79"/>
        <end position="97"/>
    </location>
</feature>
<sequence>MTVTIKRKTGWLGMGSKISINVNGEKAVKIAHSQEIDLDIQNNNAYLKVTQFGAKSNEVKVIDGDTVEITSAKWSYISYYLFYVFLFIINFILHLTTMSFSTYVILLIFGFLLFLGSFVFVNNYCLEILDNKTRNETI</sequence>
<evidence type="ECO:0000313" key="3">
    <source>
        <dbReference type="Proteomes" id="UP001597285"/>
    </source>
</evidence>
<feature type="transmembrane region" description="Helical" evidence="1">
    <location>
        <begin position="103"/>
        <end position="126"/>
    </location>
</feature>
<accession>A0ABW4NJP4</accession>
<keyword evidence="1" id="KW-0472">Membrane</keyword>
<dbReference type="Proteomes" id="UP001597285">
    <property type="component" value="Unassembled WGS sequence"/>
</dbReference>